<evidence type="ECO:0008006" key="3">
    <source>
        <dbReference type="Google" id="ProtNLM"/>
    </source>
</evidence>
<dbReference type="GO" id="GO:0042742">
    <property type="term" value="P:defense response to bacterium"/>
    <property type="evidence" value="ECO:0007669"/>
    <property type="project" value="InterPro"/>
</dbReference>
<protein>
    <recommendedName>
        <fullName evidence="3">Bacteriocin</fullName>
    </recommendedName>
</protein>
<organism evidence="1 2">
    <name type="scientific">Collibacillus ludicampi</name>
    <dbReference type="NCBI Taxonomy" id="2771369"/>
    <lineage>
        <taxon>Bacteria</taxon>
        <taxon>Bacillati</taxon>
        <taxon>Bacillota</taxon>
        <taxon>Bacilli</taxon>
        <taxon>Bacillales</taxon>
        <taxon>Alicyclobacillaceae</taxon>
        <taxon>Collibacillus</taxon>
    </lineage>
</organism>
<evidence type="ECO:0000313" key="2">
    <source>
        <dbReference type="Proteomes" id="UP001057291"/>
    </source>
</evidence>
<proteinExistence type="predicted"/>
<sequence length="68" mass="6675">MRELSFDELTSISGGDWSWSDFTAATLGGVATGAGLGAFAEGVGAVPGGIIGGIIGAAGYAFDAYTGW</sequence>
<reference evidence="1" key="1">
    <citation type="journal article" date="2023" name="Int. J. Syst. Evol. Microbiol.">
        <title>Collibacillus ludicampi gen. nov., sp. nov., a new soil bacterium of the family Alicyclobacillaceae.</title>
        <authorList>
            <person name="Jojima T."/>
            <person name="Ioku Y."/>
            <person name="Fukuta Y."/>
            <person name="Shirasaka N."/>
            <person name="Matsumura Y."/>
            <person name="Mori M."/>
        </authorList>
    </citation>
    <scope>NUCLEOTIDE SEQUENCE</scope>
    <source>
        <strain evidence="1">TP075</strain>
    </source>
</reference>
<accession>A0AAV4LMH0</accession>
<dbReference type="EMBL" id="BOQE01000001">
    <property type="protein sequence ID" value="GIM48399.1"/>
    <property type="molecule type" value="Genomic_DNA"/>
</dbReference>
<name>A0AAV4LMH0_9BACL</name>
<comment type="caution">
    <text evidence="1">The sequence shown here is derived from an EMBL/GenBank/DDBJ whole genome shotgun (WGS) entry which is preliminary data.</text>
</comment>
<dbReference type="RefSeq" id="WP_282201280.1">
    <property type="nucleotide sequence ID" value="NZ_BOQE01000001.1"/>
</dbReference>
<evidence type="ECO:0000313" key="1">
    <source>
        <dbReference type="EMBL" id="GIM48399.1"/>
    </source>
</evidence>
<dbReference type="AlphaFoldDB" id="A0AAV4LMH0"/>
<gene>
    <name evidence="1" type="ORF">DNHGIG_39480</name>
</gene>
<dbReference type="InterPro" id="IPR019493">
    <property type="entry name" value="Bacteriocin_IIb_lactacin-rel"/>
</dbReference>
<dbReference type="Proteomes" id="UP001057291">
    <property type="component" value="Unassembled WGS sequence"/>
</dbReference>
<keyword evidence="2" id="KW-1185">Reference proteome</keyword>
<dbReference type="Pfam" id="PF10439">
    <property type="entry name" value="Bacteriocin_IIc"/>
    <property type="match status" value="1"/>
</dbReference>